<comment type="caution">
    <text evidence="2">The sequence shown here is derived from an EMBL/GenBank/DDBJ whole genome shotgun (WGS) entry which is preliminary data.</text>
</comment>
<reference evidence="2 3" key="1">
    <citation type="submission" date="2012-12" db="EMBL/GenBank/DDBJ databases">
        <title>Whole genome shotgun sequence of Gordonia aichiensis NBRC 108223.</title>
        <authorList>
            <person name="Isaki-Nakamura S."/>
            <person name="Hosoyama A."/>
            <person name="Tsuchikane K."/>
            <person name="Ando Y."/>
            <person name="Baba S."/>
            <person name="Ohji S."/>
            <person name="Hamada M."/>
            <person name="Tamura T."/>
            <person name="Yamazoe A."/>
            <person name="Yamazaki S."/>
            <person name="Fujita N."/>
        </authorList>
    </citation>
    <scope>NUCLEOTIDE SEQUENCE [LARGE SCALE GENOMIC DNA]</scope>
    <source>
        <strain evidence="2 3">NBRC 108223</strain>
    </source>
</reference>
<keyword evidence="3" id="KW-1185">Reference proteome</keyword>
<dbReference type="RefSeq" id="WP_005175378.1">
    <property type="nucleotide sequence ID" value="NZ_BANR01000011.1"/>
</dbReference>
<accession>L7KMY1</accession>
<proteinExistence type="predicted"/>
<gene>
    <name evidence="2" type="ORF">GOACH_11_01180</name>
</gene>
<organism evidence="2 3">
    <name type="scientific">Gordonia aichiensis NBRC 108223</name>
    <dbReference type="NCBI Taxonomy" id="1220583"/>
    <lineage>
        <taxon>Bacteria</taxon>
        <taxon>Bacillati</taxon>
        <taxon>Actinomycetota</taxon>
        <taxon>Actinomycetes</taxon>
        <taxon>Mycobacteriales</taxon>
        <taxon>Gordoniaceae</taxon>
        <taxon>Gordonia</taxon>
    </lineage>
</organism>
<dbReference type="eggNOG" id="ENOG5031W1U">
    <property type="taxonomic scope" value="Bacteria"/>
</dbReference>
<evidence type="ECO:0000313" key="3">
    <source>
        <dbReference type="Proteomes" id="UP000010988"/>
    </source>
</evidence>
<dbReference type="AlphaFoldDB" id="L7KMY1"/>
<evidence type="ECO:0000313" key="2">
    <source>
        <dbReference type="EMBL" id="GAC49322.1"/>
    </source>
</evidence>
<name>L7KMY1_9ACTN</name>
<keyword evidence="1" id="KW-0732">Signal</keyword>
<dbReference type="Proteomes" id="UP000010988">
    <property type="component" value="Unassembled WGS sequence"/>
</dbReference>
<feature type="signal peptide" evidence="1">
    <location>
        <begin position="1"/>
        <end position="43"/>
    </location>
</feature>
<feature type="chain" id="PRO_5003979347" evidence="1">
    <location>
        <begin position="44"/>
        <end position="187"/>
    </location>
</feature>
<protein>
    <submittedName>
        <fullName evidence="2">Uncharacterized protein</fullName>
    </submittedName>
</protein>
<sequence length="187" mass="20015">MAQQMFTGRTRTRRAIRFRTTAAFVIAASAMVGVGVTAGQASAAPYYPAPPATVCSTNIQNPYFPPLPVAGKLRIEQSGRVVETPTRRVVDHGMVTLEFVNATQLFTPPFDQTVRFSWRNLDSRQTGVAIGHTSVRGEASIAYAERLRTGPGRIVVRADVTNRGAANTGSSGAVTRATCVGRSFSVV</sequence>
<evidence type="ECO:0000256" key="1">
    <source>
        <dbReference type="SAM" id="SignalP"/>
    </source>
</evidence>
<dbReference type="EMBL" id="BANR01000011">
    <property type="protein sequence ID" value="GAC49322.1"/>
    <property type="molecule type" value="Genomic_DNA"/>
</dbReference>